<dbReference type="AlphaFoldDB" id="A0AAW0Y845"/>
<dbReference type="InterPro" id="IPR044611">
    <property type="entry name" value="E3A/B/C-like"/>
</dbReference>
<comment type="catalytic activity">
    <reaction evidence="1">
        <text>S-ubiquitinyl-[E2 ubiquitin-conjugating enzyme]-L-cysteine + [acceptor protein]-L-lysine = [E2 ubiquitin-conjugating enzyme]-L-cysteine + N(6)-ubiquitinyl-[acceptor protein]-L-lysine.</text>
        <dbReference type="EC" id="2.3.2.26"/>
    </reaction>
</comment>
<comment type="caution">
    <text evidence="5">The sequence shown here is derived from an EMBL/GenBank/DDBJ whole genome shotgun (WGS) entry which is preliminary data.</text>
</comment>
<proteinExistence type="predicted"/>
<dbReference type="EMBL" id="JARKIK010000013">
    <property type="protein sequence ID" value="KAK8748203.1"/>
    <property type="molecule type" value="Genomic_DNA"/>
</dbReference>
<reference evidence="5 6" key="1">
    <citation type="journal article" date="2024" name="BMC Genomics">
        <title>Genome assembly of redclaw crayfish (Cherax quadricarinatus) provides insights into its immune adaptation and hypoxia tolerance.</title>
        <authorList>
            <person name="Liu Z."/>
            <person name="Zheng J."/>
            <person name="Li H."/>
            <person name="Fang K."/>
            <person name="Wang S."/>
            <person name="He J."/>
            <person name="Zhou D."/>
            <person name="Weng S."/>
            <person name="Chi M."/>
            <person name="Gu Z."/>
            <person name="He J."/>
            <person name="Li F."/>
            <person name="Wang M."/>
        </authorList>
    </citation>
    <scope>NUCLEOTIDE SEQUENCE [LARGE SCALE GENOMIC DNA]</scope>
    <source>
        <strain evidence="5">ZL_2023a</strain>
    </source>
</reference>
<keyword evidence="3" id="KW-0808">Transferase</keyword>
<dbReference type="GO" id="GO:0000209">
    <property type="term" value="P:protein polyubiquitination"/>
    <property type="evidence" value="ECO:0007669"/>
    <property type="project" value="InterPro"/>
</dbReference>
<dbReference type="PROSITE" id="PS50096">
    <property type="entry name" value="IQ"/>
    <property type="match status" value="1"/>
</dbReference>
<protein>
    <recommendedName>
        <fullName evidence="2">HECT-type E3 ubiquitin transferase</fullName>
        <ecNumber evidence="2">2.3.2.26</ecNumber>
    </recommendedName>
</protein>
<accession>A0AAW0Y845</accession>
<feature type="compositionally biased region" description="Basic and acidic residues" evidence="4">
    <location>
        <begin position="23"/>
        <end position="42"/>
    </location>
</feature>
<gene>
    <name evidence="5" type="ORF">OTU49_016370</name>
</gene>
<dbReference type="GO" id="GO:0006511">
    <property type="term" value="P:ubiquitin-dependent protein catabolic process"/>
    <property type="evidence" value="ECO:0007669"/>
    <property type="project" value="TreeGrafter"/>
</dbReference>
<feature type="compositionally biased region" description="Acidic residues" evidence="4">
    <location>
        <begin position="384"/>
        <end position="395"/>
    </location>
</feature>
<feature type="region of interest" description="Disordered" evidence="4">
    <location>
        <begin position="1"/>
        <end position="42"/>
    </location>
</feature>
<evidence type="ECO:0000256" key="1">
    <source>
        <dbReference type="ARBA" id="ARBA00000885"/>
    </source>
</evidence>
<feature type="region of interest" description="Disordered" evidence="4">
    <location>
        <begin position="384"/>
        <end position="403"/>
    </location>
</feature>
<organism evidence="5 6">
    <name type="scientific">Cherax quadricarinatus</name>
    <name type="common">Australian red claw crayfish</name>
    <dbReference type="NCBI Taxonomy" id="27406"/>
    <lineage>
        <taxon>Eukaryota</taxon>
        <taxon>Metazoa</taxon>
        <taxon>Ecdysozoa</taxon>
        <taxon>Arthropoda</taxon>
        <taxon>Crustacea</taxon>
        <taxon>Multicrustacea</taxon>
        <taxon>Malacostraca</taxon>
        <taxon>Eumalacostraca</taxon>
        <taxon>Eucarida</taxon>
        <taxon>Decapoda</taxon>
        <taxon>Pleocyemata</taxon>
        <taxon>Astacidea</taxon>
        <taxon>Parastacoidea</taxon>
        <taxon>Parastacidae</taxon>
        <taxon>Cherax</taxon>
    </lineage>
</organism>
<evidence type="ECO:0000256" key="4">
    <source>
        <dbReference type="SAM" id="MobiDB-lite"/>
    </source>
</evidence>
<evidence type="ECO:0000256" key="2">
    <source>
        <dbReference type="ARBA" id="ARBA00012485"/>
    </source>
</evidence>
<sequence length="413" mass="46361">MWSFEGDYRRKPQQRLGGASKTKNLERSELLNQLKSDREERERQRRREAAALTIQSWTRAMLSRKRTKQDLRQQFDSKLALAKVRGISDASAIKLVALLIRIFNAKEDCERLLMTCQLVVREQRQLAEWICGSLQRWMYLVPRLSNMALKVVTHSTDEESPVPHAPPLRLLEIIMAPDNWSTKLSDANQQLFLSTLYLHLINGGYYQQMVHLLVTRIPEVYESTEAPPTPLAESLLNLLMKPLTFACAVNDSTLLSCVIEELCQDVFGGAAHSQICNFVIPCLASSSKYKLPMDRIVAVLGCRSLKFLDSCPAPSLLYSLLMLVHSSAGLMHQGSNTDSTSDDSDIGNTSSDEFNDANTLCNYLQAISDLLGGTTSYLISDVTEGDSEDEDDDSMDSSKPVDPVLCKRSVYPW</sequence>
<dbReference type="GO" id="GO:0061630">
    <property type="term" value="F:ubiquitin protein ligase activity"/>
    <property type="evidence" value="ECO:0007669"/>
    <property type="project" value="UniProtKB-EC"/>
</dbReference>
<dbReference type="EC" id="2.3.2.26" evidence="2"/>
<evidence type="ECO:0000313" key="5">
    <source>
        <dbReference type="EMBL" id="KAK8748203.1"/>
    </source>
</evidence>
<evidence type="ECO:0000313" key="6">
    <source>
        <dbReference type="Proteomes" id="UP001445076"/>
    </source>
</evidence>
<dbReference type="PANTHER" id="PTHR45700">
    <property type="entry name" value="UBIQUITIN-PROTEIN LIGASE E3C"/>
    <property type="match status" value="1"/>
</dbReference>
<dbReference type="Proteomes" id="UP001445076">
    <property type="component" value="Unassembled WGS sequence"/>
</dbReference>
<dbReference type="PANTHER" id="PTHR45700:SF2">
    <property type="entry name" value="UBIQUITIN-PROTEIN LIGASE E3C"/>
    <property type="match status" value="1"/>
</dbReference>
<name>A0AAW0Y845_CHEQU</name>
<feature type="compositionally biased region" description="Basic and acidic residues" evidence="4">
    <location>
        <begin position="1"/>
        <end position="10"/>
    </location>
</feature>
<keyword evidence="6" id="KW-1185">Reference proteome</keyword>
<evidence type="ECO:0000256" key="3">
    <source>
        <dbReference type="ARBA" id="ARBA00022679"/>
    </source>
</evidence>